<sequence length="78" mass="8326">MSETMIFLSTNGKISRLMPAFSLFLAETPDLAGDFPAYACRTSFIKELGGEIPLRLSCCLFCSAVWGIADTLEGGKGG</sequence>
<evidence type="ECO:0000313" key="2">
    <source>
        <dbReference type="Proteomes" id="UP000480151"/>
    </source>
</evidence>
<organism evidence="1 2">
    <name type="scientific">Paenibacillus apii</name>
    <dbReference type="NCBI Taxonomy" id="1850370"/>
    <lineage>
        <taxon>Bacteria</taxon>
        <taxon>Bacillati</taxon>
        <taxon>Bacillota</taxon>
        <taxon>Bacilli</taxon>
        <taxon>Bacillales</taxon>
        <taxon>Paenibacillaceae</taxon>
        <taxon>Paenibacillus</taxon>
    </lineage>
</organism>
<dbReference type="Proteomes" id="UP000480151">
    <property type="component" value="Unassembled WGS sequence"/>
</dbReference>
<name>A0A6M1PIX9_9BACL</name>
<dbReference type="RefSeq" id="WP_144240490.1">
    <property type="nucleotide sequence ID" value="NZ_JAAKGU010000003.1"/>
</dbReference>
<comment type="caution">
    <text evidence="1">The sequence shown here is derived from an EMBL/GenBank/DDBJ whole genome shotgun (WGS) entry which is preliminary data.</text>
</comment>
<keyword evidence="2" id="KW-1185">Reference proteome</keyword>
<protein>
    <submittedName>
        <fullName evidence="1">Uncharacterized protein</fullName>
    </submittedName>
</protein>
<gene>
    <name evidence="1" type="ORF">G5B47_08845</name>
</gene>
<evidence type="ECO:0000313" key="1">
    <source>
        <dbReference type="EMBL" id="NGM82524.1"/>
    </source>
</evidence>
<proteinExistence type="predicted"/>
<dbReference type="EMBL" id="JAAKGU010000003">
    <property type="protein sequence ID" value="NGM82524.1"/>
    <property type="molecule type" value="Genomic_DNA"/>
</dbReference>
<dbReference type="AlphaFoldDB" id="A0A6M1PIX9"/>
<reference evidence="1 2" key="1">
    <citation type="submission" date="2020-02" db="EMBL/GenBank/DDBJ databases">
        <authorList>
            <person name="Gao J."/>
            <person name="Sun J."/>
        </authorList>
    </citation>
    <scope>NUCLEOTIDE SEQUENCE [LARGE SCALE GENOMIC DNA]</scope>
    <source>
        <strain evidence="1 2">7124</strain>
    </source>
</reference>
<accession>A0A6M1PIX9</accession>